<evidence type="ECO:0000256" key="5">
    <source>
        <dbReference type="SAM" id="Coils"/>
    </source>
</evidence>
<evidence type="ECO:0000256" key="4">
    <source>
        <dbReference type="ARBA" id="ARBA00035640"/>
    </source>
</evidence>
<evidence type="ECO:0000313" key="9">
    <source>
        <dbReference type="EMBL" id="RJL48595.1"/>
    </source>
</evidence>
<dbReference type="Gene3D" id="1.20.120.330">
    <property type="entry name" value="Nucleotidyltransferases domain 2"/>
    <property type="match status" value="2"/>
</dbReference>
<dbReference type="GO" id="GO:0016020">
    <property type="term" value="C:membrane"/>
    <property type="evidence" value="ECO:0007669"/>
    <property type="project" value="InterPro"/>
</dbReference>
<organism evidence="9 10">
    <name type="scientific">Pectobacterium carotovorum</name>
    <name type="common">Erwinia carotovora</name>
    <dbReference type="NCBI Taxonomy" id="554"/>
    <lineage>
        <taxon>Bacteria</taxon>
        <taxon>Pseudomonadati</taxon>
        <taxon>Pseudomonadota</taxon>
        <taxon>Gammaproteobacteria</taxon>
        <taxon>Enterobacterales</taxon>
        <taxon>Pectobacteriaceae</taxon>
        <taxon>Pectobacterium</taxon>
    </lineage>
</organism>
<feature type="coiled-coil region" evidence="5">
    <location>
        <begin position="330"/>
        <end position="360"/>
    </location>
</feature>
<dbReference type="GO" id="GO:0033644">
    <property type="term" value="C:host cell membrane"/>
    <property type="evidence" value="ECO:0007669"/>
    <property type="project" value="UniProtKB-SubCell"/>
</dbReference>
<reference evidence="9 10" key="1">
    <citation type="submission" date="2018-09" db="EMBL/GenBank/DDBJ databases">
        <title>Phylogenetic diversity of Pectobacterium and Dickeya strains causing blackleg disease of potato in Morocco.</title>
        <authorList>
            <person name="Oulghazi S."/>
            <person name="Moumni M."/>
            <person name="Faure D."/>
        </authorList>
    </citation>
    <scope>NUCLEOTIDE SEQUENCE [LARGE SCALE GENOMIC DNA]</scope>
    <source>
        <strain evidence="9 10">S1.15.11.2D</strain>
    </source>
</reference>
<evidence type="ECO:0000256" key="6">
    <source>
        <dbReference type="SAM" id="MobiDB-lite"/>
    </source>
</evidence>
<evidence type="ECO:0000313" key="10">
    <source>
        <dbReference type="Proteomes" id="UP000283655"/>
    </source>
</evidence>
<keyword evidence="3" id="KW-0843">Virulence</keyword>
<dbReference type="AlphaFoldDB" id="A0A419AS69"/>
<accession>A0A419AS69</accession>
<dbReference type="InterPro" id="IPR003895">
    <property type="entry name" value="T3SS_SctE/BipB"/>
</dbReference>
<keyword evidence="7" id="KW-0812">Transmembrane</keyword>
<comment type="subcellular location">
    <subcellularLocation>
        <location evidence="1">Host membrane</location>
        <topology evidence="1">Multi-pass membrane protein</topology>
    </subcellularLocation>
</comment>
<protein>
    <submittedName>
        <fullName evidence="9">Type III secretion system protein</fullName>
    </submittedName>
</protein>
<dbReference type="Proteomes" id="UP000283655">
    <property type="component" value="Unassembled WGS sequence"/>
</dbReference>
<evidence type="ECO:0000256" key="7">
    <source>
        <dbReference type="SAM" id="Phobius"/>
    </source>
</evidence>
<evidence type="ECO:0000259" key="8">
    <source>
        <dbReference type="Pfam" id="PF04888"/>
    </source>
</evidence>
<keyword evidence="5" id="KW-0175">Coiled coil</keyword>
<dbReference type="Pfam" id="PF04888">
    <property type="entry name" value="SseC"/>
    <property type="match status" value="1"/>
</dbReference>
<gene>
    <name evidence="9" type="ORF">D5071_17870</name>
</gene>
<name>A0A419AS69_PECCA</name>
<proteinExistence type="inferred from homology"/>
<keyword evidence="2" id="KW-1043">Host membrane</keyword>
<comment type="similarity">
    <text evidence="4">Belongs to the SctE/SipB/YopB family.</text>
</comment>
<sequence length="633" mass="67472">MNIPINGFGGLDYISGGMEASQEELKRQGELTKRFGNSALKNHPQLDQVKSAIQILHPEQLMKALQNTQQAISGNGVKADFAQQDIPQLTLPRGREDASESDKNARADKRLSTTAEMTALLGKIAQLTNDSSIDKLNGQVQSYNAMMAGTEQAYSELATQLETQAIQWADDSDSLKVTQKQANALEQDVTNAQSSLDKAQSALSDLERQAAEQNPVSPELEQQLDEAKKAVAAAQANLASAKLAHDNFVTGPLAAAIKAENASRLELDAAQAKSKTLMESISPQQRSFVEVQSKQRDENTKSLTFLMALISKLLSKSANDELSASAELKQKLSEAAAKDAEKKAKEYDEQVRKAEDLQKTMGCVAKILGWAITVVGVAAAAFTGGASLAIAAIGLALAIGDEICQAVTGGFSFMQAAMKPLMEHVIQPMMEFFAKMYAQAFEAMGIGADTAALIGQIMGAINTAVILIGGVMLAGSAASKLGSVAMEKLGGNIAKNAIQNTMQKMMDNVVGETIKKMGAGIGRSMGMDAVKMGQVAVRMNMATTVASFANTTIQTTGNIVAADMMVKAAKAKAHMINDIALQDMLNEMMDRAIDSYTRRVESANDIIKNISTVADNQFQAGKYITRRMSAVAV</sequence>
<evidence type="ECO:0000256" key="1">
    <source>
        <dbReference type="ARBA" id="ARBA00004301"/>
    </source>
</evidence>
<keyword evidence="7" id="KW-0472">Membrane</keyword>
<dbReference type="EMBL" id="QZDH01000053">
    <property type="protein sequence ID" value="RJL48595.1"/>
    <property type="molecule type" value="Genomic_DNA"/>
</dbReference>
<feature type="region of interest" description="Disordered" evidence="6">
    <location>
        <begin position="199"/>
        <end position="218"/>
    </location>
</feature>
<dbReference type="PRINTS" id="PR01375">
    <property type="entry name" value="BACINVASINB"/>
</dbReference>
<feature type="domain" description="Translocator protein BipB-like C-terminal" evidence="8">
    <location>
        <begin position="306"/>
        <end position="626"/>
    </location>
</feature>
<feature type="transmembrane region" description="Helical" evidence="7">
    <location>
        <begin position="367"/>
        <end position="399"/>
    </location>
</feature>
<evidence type="ECO:0000256" key="2">
    <source>
        <dbReference type="ARBA" id="ARBA00022870"/>
    </source>
</evidence>
<dbReference type="RefSeq" id="WP_119874590.1">
    <property type="nucleotide sequence ID" value="NZ_QZDH01000053.1"/>
</dbReference>
<comment type="caution">
    <text evidence="9">The sequence shown here is derived from an EMBL/GenBank/DDBJ whole genome shotgun (WGS) entry which is preliminary data.</text>
</comment>
<evidence type="ECO:0000256" key="3">
    <source>
        <dbReference type="ARBA" id="ARBA00023026"/>
    </source>
</evidence>
<dbReference type="InterPro" id="IPR006972">
    <property type="entry name" value="BipB-like_C"/>
</dbReference>
<keyword evidence="7" id="KW-1133">Transmembrane helix</keyword>
<dbReference type="GO" id="GO:0005576">
    <property type="term" value="C:extracellular region"/>
    <property type="evidence" value="ECO:0007669"/>
    <property type="project" value="InterPro"/>
</dbReference>